<keyword evidence="3 4" id="KW-0092">Biotin</keyword>
<dbReference type="PRINTS" id="PR01071">
    <property type="entry name" value="ACOABIOTINCC"/>
</dbReference>
<gene>
    <name evidence="6" type="primary">accB_2</name>
    <name evidence="6" type="ORF">NCTC10293_00461</name>
</gene>
<protein>
    <recommendedName>
        <fullName evidence="2 4">Biotin carboxyl carrier protein of acetyl-CoA carboxylase</fullName>
    </recommendedName>
</protein>
<evidence type="ECO:0000313" key="6">
    <source>
        <dbReference type="EMBL" id="STZ10136.1"/>
    </source>
</evidence>
<proteinExistence type="predicted"/>
<dbReference type="PANTHER" id="PTHR45266:SF3">
    <property type="entry name" value="OXALOACETATE DECARBOXYLASE ALPHA CHAIN"/>
    <property type="match status" value="1"/>
</dbReference>
<dbReference type="InterPro" id="IPR011053">
    <property type="entry name" value="Single_hybrid_motif"/>
</dbReference>
<dbReference type="UniPathway" id="UPA00094"/>
<dbReference type="GO" id="GO:0006633">
    <property type="term" value="P:fatty acid biosynthetic process"/>
    <property type="evidence" value="ECO:0007669"/>
    <property type="project" value="UniProtKB-UniPathway"/>
</dbReference>
<name>A0A378R4B1_9GAMM</name>
<dbReference type="CDD" id="cd06850">
    <property type="entry name" value="biotinyl_domain"/>
    <property type="match status" value="1"/>
</dbReference>
<sequence>MNINFDDLARLITLAENAHIHALEITDGEQAIKITTQAPHAQVCASPAAVPAAANTASTQITPATADTQNAQNAQNIANTQNNQAAHIISAPMVGTFYRKSAPDTPNFVEVGDEVKAGDTLCILEAMKIMHEVKADKAGKIHAIIASDGEMVEFDEPLFEIV</sequence>
<evidence type="ECO:0000256" key="3">
    <source>
        <dbReference type="ARBA" id="ARBA00023267"/>
    </source>
</evidence>
<feature type="domain" description="Lipoyl-binding" evidence="5">
    <location>
        <begin position="74"/>
        <end position="162"/>
    </location>
</feature>
<accession>A0A378R4B1</accession>
<evidence type="ECO:0000313" key="7">
    <source>
        <dbReference type="Proteomes" id="UP000255279"/>
    </source>
</evidence>
<dbReference type="FunFam" id="2.40.50.100:FF:000003">
    <property type="entry name" value="Acetyl-CoA carboxylase biotin carboxyl carrier protein"/>
    <property type="match status" value="1"/>
</dbReference>
<comment type="pathway">
    <text evidence="4">Lipid metabolism; fatty acid biosynthesis.</text>
</comment>
<dbReference type="GO" id="GO:0003989">
    <property type="term" value="F:acetyl-CoA carboxylase activity"/>
    <property type="evidence" value="ECO:0007669"/>
    <property type="project" value="InterPro"/>
</dbReference>
<dbReference type="InterPro" id="IPR050709">
    <property type="entry name" value="Biotin_Carboxyl_Carrier/Decarb"/>
</dbReference>
<dbReference type="Pfam" id="PF00364">
    <property type="entry name" value="Biotin_lipoyl"/>
    <property type="match status" value="1"/>
</dbReference>
<reference evidence="6 7" key="1">
    <citation type="submission" date="2018-06" db="EMBL/GenBank/DDBJ databases">
        <authorList>
            <consortium name="Pathogen Informatics"/>
            <person name="Doyle S."/>
        </authorList>
    </citation>
    <scope>NUCLEOTIDE SEQUENCE [LARGE SCALE GENOMIC DNA]</scope>
    <source>
        <strain evidence="6 7">NCTC10293</strain>
    </source>
</reference>
<evidence type="ECO:0000259" key="5">
    <source>
        <dbReference type="PROSITE" id="PS50968"/>
    </source>
</evidence>
<keyword evidence="4" id="KW-0444">Lipid biosynthesis</keyword>
<dbReference type="EMBL" id="UGQE01000001">
    <property type="protein sequence ID" value="STZ10136.1"/>
    <property type="molecule type" value="Genomic_DNA"/>
</dbReference>
<dbReference type="PANTHER" id="PTHR45266">
    <property type="entry name" value="OXALOACETATE DECARBOXYLASE ALPHA CHAIN"/>
    <property type="match status" value="1"/>
</dbReference>
<comment type="function">
    <text evidence="1 4">This protein is a component of the acetyl coenzyme A carboxylase complex; first, biotin carboxylase catalyzes the carboxylation of the carrier protein and then the transcarboxylase transfers the carboxyl group to form malonyl-CoA.</text>
</comment>
<dbReference type="AlphaFoldDB" id="A0A378R4B1"/>
<keyword evidence="4" id="KW-0443">Lipid metabolism</keyword>
<evidence type="ECO:0000256" key="4">
    <source>
        <dbReference type="RuleBase" id="RU364072"/>
    </source>
</evidence>
<dbReference type="InterPro" id="IPR001249">
    <property type="entry name" value="AcCoA_biotinCC"/>
</dbReference>
<dbReference type="GO" id="GO:0009317">
    <property type="term" value="C:acetyl-CoA carboxylase complex"/>
    <property type="evidence" value="ECO:0007669"/>
    <property type="project" value="InterPro"/>
</dbReference>
<dbReference type="PROSITE" id="PS50968">
    <property type="entry name" value="BIOTINYL_LIPOYL"/>
    <property type="match status" value="1"/>
</dbReference>
<keyword evidence="4" id="KW-0275">Fatty acid biosynthesis</keyword>
<keyword evidence="4" id="KW-0276">Fatty acid metabolism</keyword>
<dbReference type="RefSeq" id="WP_207384339.1">
    <property type="nucleotide sequence ID" value="NZ_CAACXO010000017.1"/>
</dbReference>
<dbReference type="SUPFAM" id="SSF51230">
    <property type="entry name" value="Single hybrid motif"/>
    <property type="match status" value="1"/>
</dbReference>
<organism evidence="6 7">
    <name type="scientific">Moraxella caviae</name>
    <dbReference type="NCBI Taxonomy" id="34060"/>
    <lineage>
        <taxon>Bacteria</taxon>
        <taxon>Pseudomonadati</taxon>
        <taxon>Pseudomonadota</taxon>
        <taxon>Gammaproteobacteria</taxon>
        <taxon>Moraxellales</taxon>
        <taxon>Moraxellaceae</taxon>
        <taxon>Moraxella</taxon>
    </lineage>
</organism>
<dbReference type="Gene3D" id="2.40.50.100">
    <property type="match status" value="1"/>
</dbReference>
<dbReference type="NCBIfam" id="TIGR00531">
    <property type="entry name" value="BCCP"/>
    <property type="match status" value="1"/>
</dbReference>
<evidence type="ECO:0000256" key="2">
    <source>
        <dbReference type="ARBA" id="ARBA00017562"/>
    </source>
</evidence>
<evidence type="ECO:0000256" key="1">
    <source>
        <dbReference type="ARBA" id="ARBA00003761"/>
    </source>
</evidence>
<dbReference type="Proteomes" id="UP000255279">
    <property type="component" value="Unassembled WGS sequence"/>
</dbReference>
<dbReference type="InterPro" id="IPR000089">
    <property type="entry name" value="Biotin_lipoyl"/>
</dbReference>